<proteinExistence type="predicted"/>
<name>A0ABT2J704_9PSEU</name>
<feature type="domain" description="Zinc finger CGNR" evidence="1">
    <location>
        <begin position="166"/>
        <end position="208"/>
    </location>
</feature>
<accession>A0ABT2J704</accession>
<keyword evidence="3" id="KW-1185">Reference proteome</keyword>
<dbReference type="Pfam" id="PF11706">
    <property type="entry name" value="zf-CGNR"/>
    <property type="match status" value="1"/>
</dbReference>
<dbReference type="EMBL" id="JAFFZE010000009">
    <property type="protein sequence ID" value="MCT2583635.1"/>
    <property type="molecule type" value="Genomic_DNA"/>
</dbReference>
<dbReference type="Pfam" id="PF07336">
    <property type="entry name" value="ABATE"/>
    <property type="match status" value="1"/>
</dbReference>
<evidence type="ECO:0000313" key="2">
    <source>
        <dbReference type="EMBL" id="MCT2583635.1"/>
    </source>
</evidence>
<dbReference type="PANTHER" id="PTHR35525">
    <property type="entry name" value="BLL6575 PROTEIN"/>
    <property type="match status" value="1"/>
</dbReference>
<dbReference type="Gene3D" id="1.10.3300.10">
    <property type="entry name" value="Jann2411-like domain"/>
    <property type="match status" value="1"/>
</dbReference>
<dbReference type="Proteomes" id="UP001156441">
    <property type="component" value="Unassembled WGS sequence"/>
</dbReference>
<gene>
    <name evidence="2" type="ORF">JT362_10955</name>
</gene>
<reference evidence="2 3" key="1">
    <citation type="submission" date="2021-02" db="EMBL/GenBank/DDBJ databases">
        <title>Actinophytocola xerophila sp. nov., isolated from soil of cotton cropping field.</title>
        <authorList>
            <person name="Huang R."/>
            <person name="Chen X."/>
            <person name="Ge X."/>
            <person name="Liu W."/>
        </authorList>
    </citation>
    <scope>NUCLEOTIDE SEQUENCE [LARGE SCALE GENOMIC DNA]</scope>
    <source>
        <strain evidence="2 3">S1-96</strain>
    </source>
</reference>
<dbReference type="InterPro" id="IPR021005">
    <property type="entry name" value="Znf_CGNR"/>
</dbReference>
<dbReference type="PANTHER" id="PTHR35525:SF3">
    <property type="entry name" value="BLL6575 PROTEIN"/>
    <property type="match status" value="1"/>
</dbReference>
<dbReference type="InterPro" id="IPR023286">
    <property type="entry name" value="ABATE_dom_sf"/>
</dbReference>
<comment type="caution">
    <text evidence="2">The sequence shown here is derived from an EMBL/GenBank/DDBJ whole genome shotgun (WGS) entry which is preliminary data.</text>
</comment>
<dbReference type="InterPro" id="IPR010852">
    <property type="entry name" value="ABATE"/>
</dbReference>
<protein>
    <submittedName>
        <fullName evidence="2">CGNR zinc finger domain-containing protein</fullName>
    </submittedName>
</protein>
<organism evidence="2 3">
    <name type="scientific">Actinophytocola gossypii</name>
    <dbReference type="NCBI Taxonomy" id="2812003"/>
    <lineage>
        <taxon>Bacteria</taxon>
        <taxon>Bacillati</taxon>
        <taxon>Actinomycetota</taxon>
        <taxon>Actinomycetes</taxon>
        <taxon>Pseudonocardiales</taxon>
        <taxon>Pseudonocardiaceae</taxon>
    </lineage>
</organism>
<evidence type="ECO:0000313" key="3">
    <source>
        <dbReference type="Proteomes" id="UP001156441"/>
    </source>
</evidence>
<evidence type="ECO:0000259" key="1">
    <source>
        <dbReference type="Pfam" id="PF11706"/>
    </source>
</evidence>
<sequence>MPTSVTVVNLYGSDANRAGVTGQVEFDSHTSDVVGNAVALINDVTPGERHGKPFPAPADLRIAVRDAVPPSRTPDHPTETEAAELAGWAARLRAVVELVDDGEVDTACTTLNRILRETEAMPTLVRHDGEPWHLHFHSAGAEWAISWAASMATALAVVLGNASIERLGICNATACDRVYVDISRNGTRRFCSTACQNRVKAAAFRARKTAG</sequence>
<dbReference type="SUPFAM" id="SSF160904">
    <property type="entry name" value="Jann2411-like"/>
    <property type="match status" value="1"/>
</dbReference>